<comment type="catalytic activity">
    <reaction evidence="9">
        <text>N-terminal S-1,2-diacyl-sn-glyceryl-L-cysteinyl-[lipoprotein] + a glycerophospholipid = N-acyl-S-1,2-diacyl-sn-glyceryl-L-cysteinyl-[lipoprotein] + a 2-acyl-sn-glycero-3-phospholipid + H(+)</text>
        <dbReference type="Rhea" id="RHEA:48228"/>
        <dbReference type="Rhea" id="RHEA-COMP:14681"/>
        <dbReference type="Rhea" id="RHEA-COMP:14684"/>
        <dbReference type="ChEBI" id="CHEBI:15378"/>
        <dbReference type="ChEBI" id="CHEBI:136912"/>
        <dbReference type="ChEBI" id="CHEBI:140656"/>
        <dbReference type="ChEBI" id="CHEBI:140657"/>
        <dbReference type="ChEBI" id="CHEBI:140660"/>
        <dbReference type="EC" id="2.3.1.269"/>
    </reaction>
</comment>
<keyword evidence="5 9" id="KW-0812">Transmembrane</keyword>
<dbReference type="InterPro" id="IPR003010">
    <property type="entry name" value="C-N_Hydrolase"/>
</dbReference>
<dbReference type="Proteomes" id="UP000823635">
    <property type="component" value="Unassembled WGS sequence"/>
</dbReference>
<feature type="transmembrane region" description="Helical" evidence="9">
    <location>
        <begin position="59"/>
        <end position="79"/>
    </location>
</feature>
<organism evidence="11 12">
    <name type="scientific">Candidatus Egerieousia excrementavium</name>
    <dbReference type="NCBI Taxonomy" id="2840778"/>
    <lineage>
        <taxon>Bacteria</taxon>
        <taxon>Pseudomonadati</taxon>
        <taxon>Bacteroidota</taxon>
        <taxon>Bacteroidia</taxon>
        <taxon>Bacteroidales</taxon>
        <taxon>Candidatus Egerieousia</taxon>
    </lineage>
</organism>
<comment type="pathway">
    <text evidence="9">Protein modification; lipoprotein biosynthesis (N-acyl transfer).</text>
</comment>
<evidence type="ECO:0000313" key="11">
    <source>
        <dbReference type="EMBL" id="MBO8429541.1"/>
    </source>
</evidence>
<feature type="transmembrane region" description="Helical" evidence="9">
    <location>
        <begin position="459"/>
        <end position="477"/>
    </location>
</feature>
<comment type="subcellular location">
    <subcellularLocation>
        <location evidence="1 9">Cell membrane</location>
        <topology evidence="1 9">Multi-pass membrane protein</topology>
    </subcellularLocation>
</comment>
<gene>
    <name evidence="9 11" type="primary">lnt</name>
    <name evidence="11" type="ORF">IAC68_06395</name>
</gene>
<evidence type="ECO:0000256" key="6">
    <source>
        <dbReference type="ARBA" id="ARBA00022989"/>
    </source>
</evidence>
<evidence type="ECO:0000256" key="9">
    <source>
        <dbReference type="HAMAP-Rule" id="MF_01148"/>
    </source>
</evidence>
<comment type="similarity">
    <text evidence="2 9">Belongs to the CN hydrolase family. Apolipoprotein N-acyltransferase subfamily.</text>
</comment>
<dbReference type="Gene3D" id="3.60.110.10">
    <property type="entry name" value="Carbon-nitrogen hydrolase"/>
    <property type="match status" value="1"/>
</dbReference>
<dbReference type="PROSITE" id="PS50263">
    <property type="entry name" value="CN_HYDROLASE"/>
    <property type="match status" value="1"/>
</dbReference>
<dbReference type="PANTHER" id="PTHR38686:SF1">
    <property type="entry name" value="APOLIPOPROTEIN N-ACYLTRANSFERASE"/>
    <property type="match status" value="1"/>
</dbReference>
<keyword evidence="8 9" id="KW-0012">Acyltransferase</keyword>
<dbReference type="EMBL" id="JADINB010000137">
    <property type="protein sequence ID" value="MBO8429541.1"/>
    <property type="molecule type" value="Genomic_DNA"/>
</dbReference>
<feature type="domain" description="CN hydrolase" evidence="10">
    <location>
        <begin position="178"/>
        <end position="446"/>
    </location>
</feature>
<sequence length="487" mass="56132">MKHFWVRYYVCFLLWNIFTTFWIYKATLYGAIAAVTLNALQMAIIFALFRWFKKLTRGYLPYLYFAIAWLAWEHAYFNWDVSWPWLVLGNSFATSLKSIQWYEYTGVLGGSLWVLLINTLVFRIILLSVSREKVKKSVISLVLVYLVPMAVSHLIYYSYQTEPYEPSQGNGYRTFAIMQPNIDPYNRKFSQSQYDQDKILTGLMNGCAADFLVAPETFISPRTAAAALVENHPHTNSSFNRFRNYAMEHGTNIIMGAVTDTFYNSASRPTPTARHIHGDRWYDRSNTALFLDKNGKYGFYHKSKLVVLVESTPYKKLFGFMKRLNIDLGGAMGDFAPQLRREVFVTEDSVKIGTAICYESVYGDFYREYVLDGANVMSVITNDGWWGNTPGYRQHLSYSSLRAIETRRAIARSANTGISAFIDERGEIISSTGWWQQEKLLARLPLNDRQTVFVTYGDITGRVSVFLFYLFTVMAVVRRLSGKYITK</sequence>
<dbReference type="HAMAP" id="MF_01148">
    <property type="entry name" value="Lnt"/>
    <property type="match status" value="1"/>
</dbReference>
<keyword evidence="3 9" id="KW-1003">Cell membrane</keyword>
<dbReference type="Pfam" id="PF00795">
    <property type="entry name" value="CN_hydrolase"/>
    <property type="match status" value="1"/>
</dbReference>
<dbReference type="CDD" id="cd07571">
    <property type="entry name" value="ALP_N-acyl_transferase"/>
    <property type="match status" value="1"/>
</dbReference>
<keyword evidence="6 9" id="KW-1133">Transmembrane helix</keyword>
<dbReference type="Pfam" id="PF20154">
    <property type="entry name" value="LNT_N"/>
    <property type="match status" value="1"/>
</dbReference>
<comment type="caution">
    <text evidence="11">The sequence shown here is derived from an EMBL/GenBank/DDBJ whole genome shotgun (WGS) entry which is preliminary data.</text>
</comment>
<protein>
    <recommendedName>
        <fullName evidence="9">Apolipoprotein N-acyltransferase</fullName>
        <shortName evidence="9">ALP N-acyltransferase</shortName>
        <ecNumber evidence="9">2.3.1.269</ecNumber>
    </recommendedName>
</protein>
<dbReference type="EC" id="2.3.1.269" evidence="9"/>
<proteinExistence type="inferred from homology"/>
<evidence type="ECO:0000256" key="7">
    <source>
        <dbReference type="ARBA" id="ARBA00023136"/>
    </source>
</evidence>
<feature type="transmembrane region" description="Helical" evidence="9">
    <location>
        <begin position="30"/>
        <end position="52"/>
    </location>
</feature>
<keyword evidence="7 9" id="KW-0472">Membrane</keyword>
<feature type="transmembrane region" description="Helical" evidence="9">
    <location>
        <begin position="99"/>
        <end position="126"/>
    </location>
</feature>
<evidence type="ECO:0000256" key="1">
    <source>
        <dbReference type="ARBA" id="ARBA00004651"/>
    </source>
</evidence>
<evidence type="ECO:0000256" key="3">
    <source>
        <dbReference type="ARBA" id="ARBA00022475"/>
    </source>
</evidence>
<reference evidence="11" key="1">
    <citation type="submission" date="2020-10" db="EMBL/GenBank/DDBJ databases">
        <authorList>
            <person name="Gilroy R."/>
        </authorList>
    </citation>
    <scope>NUCLEOTIDE SEQUENCE</scope>
    <source>
        <strain evidence="11">15467</strain>
    </source>
</reference>
<feature type="transmembrane region" description="Helical" evidence="9">
    <location>
        <begin position="7"/>
        <end position="24"/>
    </location>
</feature>
<reference evidence="11" key="2">
    <citation type="journal article" date="2021" name="PeerJ">
        <title>Extensive microbial diversity within the chicken gut microbiome revealed by metagenomics and culture.</title>
        <authorList>
            <person name="Gilroy R."/>
            <person name="Ravi A."/>
            <person name="Getino M."/>
            <person name="Pursley I."/>
            <person name="Horton D.L."/>
            <person name="Alikhan N.F."/>
            <person name="Baker D."/>
            <person name="Gharbi K."/>
            <person name="Hall N."/>
            <person name="Watson M."/>
            <person name="Adriaenssens E.M."/>
            <person name="Foster-Nyarko E."/>
            <person name="Jarju S."/>
            <person name="Secka A."/>
            <person name="Antonio M."/>
            <person name="Oren A."/>
            <person name="Chaudhuri R.R."/>
            <person name="La Ragione R."/>
            <person name="Hildebrand F."/>
            <person name="Pallen M.J."/>
        </authorList>
    </citation>
    <scope>NUCLEOTIDE SEQUENCE</scope>
    <source>
        <strain evidence="11">15467</strain>
    </source>
</reference>
<dbReference type="InterPro" id="IPR004563">
    <property type="entry name" value="Apolipo_AcylTrfase"/>
</dbReference>
<evidence type="ECO:0000256" key="4">
    <source>
        <dbReference type="ARBA" id="ARBA00022679"/>
    </source>
</evidence>
<dbReference type="GO" id="GO:0016410">
    <property type="term" value="F:N-acyltransferase activity"/>
    <property type="evidence" value="ECO:0007669"/>
    <property type="project" value="UniProtKB-UniRule"/>
</dbReference>
<keyword evidence="4 9" id="KW-0808">Transferase</keyword>
<dbReference type="AlphaFoldDB" id="A0A9D9DNA3"/>
<dbReference type="SUPFAM" id="SSF56317">
    <property type="entry name" value="Carbon-nitrogen hydrolase"/>
    <property type="match status" value="1"/>
</dbReference>
<evidence type="ECO:0000256" key="2">
    <source>
        <dbReference type="ARBA" id="ARBA00010065"/>
    </source>
</evidence>
<dbReference type="InterPro" id="IPR036526">
    <property type="entry name" value="C-N_Hydrolase_sf"/>
</dbReference>
<comment type="function">
    <text evidence="9">Catalyzes the phospholipid dependent N-acylation of the N-terminal cysteine of apolipoprotein, the last step in lipoprotein maturation.</text>
</comment>
<feature type="transmembrane region" description="Helical" evidence="9">
    <location>
        <begin position="138"/>
        <end position="159"/>
    </location>
</feature>
<dbReference type="PANTHER" id="PTHR38686">
    <property type="entry name" value="APOLIPOPROTEIN N-ACYLTRANSFERASE"/>
    <property type="match status" value="1"/>
</dbReference>
<dbReference type="InterPro" id="IPR045378">
    <property type="entry name" value="LNT_N"/>
</dbReference>
<evidence type="ECO:0000259" key="10">
    <source>
        <dbReference type="PROSITE" id="PS50263"/>
    </source>
</evidence>
<evidence type="ECO:0000256" key="5">
    <source>
        <dbReference type="ARBA" id="ARBA00022692"/>
    </source>
</evidence>
<name>A0A9D9DNA3_9BACT</name>
<evidence type="ECO:0000313" key="12">
    <source>
        <dbReference type="Proteomes" id="UP000823635"/>
    </source>
</evidence>
<dbReference type="NCBIfam" id="TIGR00546">
    <property type="entry name" value="lnt"/>
    <property type="match status" value="1"/>
</dbReference>
<evidence type="ECO:0000256" key="8">
    <source>
        <dbReference type="ARBA" id="ARBA00023315"/>
    </source>
</evidence>
<dbReference type="GO" id="GO:0005886">
    <property type="term" value="C:plasma membrane"/>
    <property type="evidence" value="ECO:0007669"/>
    <property type="project" value="UniProtKB-SubCell"/>
</dbReference>
<dbReference type="GO" id="GO:0042158">
    <property type="term" value="P:lipoprotein biosynthetic process"/>
    <property type="evidence" value="ECO:0007669"/>
    <property type="project" value="UniProtKB-UniRule"/>
</dbReference>
<accession>A0A9D9DNA3</accession>